<organism evidence="5 6">
    <name type="scientific">Escherichia coli</name>
    <dbReference type="NCBI Taxonomy" id="562"/>
    <lineage>
        <taxon>Bacteria</taxon>
        <taxon>Pseudomonadati</taxon>
        <taxon>Pseudomonadota</taxon>
        <taxon>Gammaproteobacteria</taxon>
        <taxon>Enterobacterales</taxon>
        <taxon>Enterobacteriaceae</taxon>
        <taxon>Escherichia</taxon>
    </lineage>
</organism>
<proteinExistence type="inferred from homology"/>
<dbReference type="EMBL" id="UGCP01000002">
    <property type="protein sequence ID" value="STI84328.1"/>
    <property type="molecule type" value="Genomic_DNA"/>
</dbReference>
<evidence type="ECO:0000256" key="4">
    <source>
        <dbReference type="ARBA" id="ARBA00023163"/>
    </source>
</evidence>
<dbReference type="GO" id="GO:0003677">
    <property type="term" value="F:DNA binding"/>
    <property type="evidence" value="ECO:0007669"/>
    <property type="project" value="UniProtKB-KW"/>
</dbReference>
<evidence type="ECO:0000256" key="2">
    <source>
        <dbReference type="ARBA" id="ARBA00023015"/>
    </source>
</evidence>
<keyword evidence="2" id="KW-0805">Transcription regulation</keyword>
<dbReference type="Proteomes" id="UP000254079">
    <property type="component" value="Unassembled WGS sequence"/>
</dbReference>
<name>A0A376U5G0_ECOLX</name>
<keyword evidence="4" id="KW-0804">Transcription</keyword>
<comment type="similarity">
    <text evidence="1">Belongs to the phage antitermination Q type 1 family.</text>
</comment>
<evidence type="ECO:0000256" key="3">
    <source>
        <dbReference type="ARBA" id="ARBA00023125"/>
    </source>
</evidence>
<evidence type="ECO:0000313" key="5">
    <source>
        <dbReference type="EMBL" id="STI84328.1"/>
    </source>
</evidence>
<evidence type="ECO:0000313" key="6">
    <source>
        <dbReference type="Proteomes" id="UP000254079"/>
    </source>
</evidence>
<dbReference type="Pfam" id="PF06530">
    <property type="entry name" value="Phage_antitermQ"/>
    <property type="match status" value="1"/>
</dbReference>
<dbReference type="InterPro" id="IPR010534">
    <property type="entry name" value="Phage_933W_GpQ"/>
</dbReference>
<protein>
    <submittedName>
        <fullName evidence="5">Putative antitermination phage protein</fullName>
    </submittedName>
</protein>
<reference evidence="5 6" key="1">
    <citation type="submission" date="2018-06" db="EMBL/GenBank/DDBJ databases">
        <authorList>
            <consortium name="Pathogen Informatics"/>
            <person name="Doyle S."/>
        </authorList>
    </citation>
    <scope>NUCLEOTIDE SEQUENCE [LARGE SCALE GENOMIC DNA]</scope>
    <source>
        <strain evidence="5 6">NCTC8622</strain>
    </source>
</reference>
<evidence type="ECO:0000256" key="1">
    <source>
        <dbReference type="ARBA" id="ARBA00010234"/>
    </source>
</evidence>
<dbReference type="GO" id="GO:0060567">
    <property type="term" value="P:negative regulation of termination of DNA-templated transcription"/>
    <property type="evidence" value="ECO:0007669"/>
    <property type="project" value="InterPro"/>
</dbReference>
<sequence length="154" mass="16979">MRNIQQVLERWGGWAASEGGSVYFPPVAAGFKNLLPATQSGRLKCSDNDGLIINSAMSCLKKKDPYLCTLLEWHYVQAMPVRAMGEKLGVSHTHVLKRLQAAEGFIDGCLAMLDVVLEMDQSVQSKPQAIRTLRRSCSGGIISSNQSRKGTRWL</sequence>
<keyword evidence="3" id="KW-0238">DNA-binding</keyword>
<gene>
    <name evidence="5" type="primary">Q_1</name>
    <name evidence="5" type="ORF">NCTC8622_03385</name>
</gene>
<accession>A0A376U5G0</accession>
<dbReference type="AlphaFoldDB" id="A0A376U5G0"/>